<feature type="transmembrane region" description="Helical" evidence="7">
    <location>
        <begin position="199"/>
        <end position="219"/>
    </location>
</feature>
<evidence type="ECO:0000256" key="7">
    <source>
        <dbReference type="SAM" id="Phobius"/>
    </source>
</evidence>
<feature type="transmembrane region" description="Helical" evidence="7">
    <location>
        <begin position="383"/>
        <end position="402"/>
    </location>
</feature>
<proteinExistence type="inferred from homology"/>
<dbReference type="PIRSF" id="PIRSF004810">
    <property type="entry name" value="ChrA"/>
    <property type="match status" value="1"/>
</dbReference>
<evidence type="ECO:0000256" key="1">
    <source>
        <dbReference type="ARBA" id="ARBA00004651"/>
    </source>
</evidence>
<dbReference type="PANTHER" id="PTHR43663:SF1">
    <property type="entry name" value="CHROMATE TRANSPORTER"/>
    <property type="match status" value="1"/>
</dbReference>
<dbReference type="InterPro" id="IPR014047">
    <property type="entry name" value="Chr_Tranpt_l_chain"/>
</dbReference>
<keyword evidence="9" id="KW-1185">Reference proteome</keyword>
<sequence>MSKNQDTSLKYLFFTFLKIGAISWGGFMALISVVQQQLVEKDKKVADGVILDSISLASVLPGPLAFNVVSYLGYYLRGIKGALVSMVAILLPSFFLILILTYVYFVYDQVPAFNNFFLGVLPAVAAIIISVAANMSKKNIKDYRQVIILVFSGLSLVLFRSFYTTMLIMAVGGISGYFFYRNTISTDNKTVPVKIKLNFRVLISGVLGIAGLVLLIWLLPVFFQGENSGKATMVRDISLTFSGMSLTLFGGGYVIIPAIQEIVVDGLNWLNTNEFSDAIAMGQITPGPIFISATFIGYKVGGLLGAIAATIAIFFPPAFFMIFCSRFIDQIKRSKTISAIFKGLRPAVIGMIFAAAFTIGRGVELNWQTILLFASVLVLSIKFKINVAYLIPISGLAGVLLFA</sequence>
<feature type="transmembrane region" description="Helical" evidence="7">
    <location>
        <begin position="344"/>
        <end position="363"/>
    </location>
</feature>
<feature type="transmembrane region" description="Helical" evidence="7">
    <location>
        <begin position="303"/>
        <end position="323"/>
    </location>
</feature>
<evidence type="ECO:0000313" key="9">
    <source>
        <dbReference type="Proteomes" id="UP001145087"/>
    </source>
</evidence>
<evidence type="ECO:0000256" key="6">
    <source>
        <dbReference type="ARBA" id="ARBA00023136"/>
    </source>
</evidence>
<evidence type="ECO:0000256" key="2">
    <source>
        <dbReference type="ARBA" id="ARBA00005262"/>
    </source>
</evidence>
<dbReference type="RefSeq" id="WP_343334132.1">
    <property type="nucleotide sequence ID" value="NZ_JAPOHD010000029.1"/>
</dbReference>
<name>A0A9X3F793_9BACT</name>
<protein>
    <submittedName>
        <fullName evidence="8">Chromate efflux transporter</fullName>
    </submittedName>
</protein>
<feature type="transmembrane region" description="Helical" evidence="7">
    <location>
        <begin position="146"/>
        <end position="179"/>
    </location>
</feature>
<dbReference type="PANTHER" id="PTHR43663">
    <property type="entry name" value="CHROMATE TRANSPORT PROTEIN-RELATED"/>
    <property type="match status" value="1"/>
</dbReference>
<dbReference type="InterPro" id="IPR052518">
    <property type="entry name" value="CHR_Transporter"/>
</dbReference>
<feature type="transmembrane region" description="Helical" evidence="7">
    <location>
        <begin position="12"/>
        <end position="34"/>
    </location>
</feature>
<comment type="caution">
    <text evidence="8">The sequence shown here is derived from an EMBL/GenBank/DDBJ whole genome shotgun (WGS) entry which is preliminary data.</text>
</comment>
<dbReference type="Pfam" id="PF02417">
    <property type="entry name" value="Chromate_transp"/>
    <property type="match status" value="2"/>
</dbReference>
<dbReference type="Proteomes" id="UP001145087">
    <property type="component" value="Unassembled WGS sequence"/>
</dbReference>
<dbReference type="GO" id="GO:0015109">
    <property type="term" value="F:chromate transmembrane transporter activity"/>
    <property type="evidence" value="ECO:0007669"/>
    <property type="project" value="InterPro"/>
</dbReference>
<keyword evidence="3" id="KW-1003">Cell membrane</keyword>
<comment type="subcellular location">
    <subcellularLocation>
        <location evidence="1">Cell membrane</location>
        <topology evidence="1">Multi-pass membrane protein</topology>
    </subcellularLocation>
</comment>
<dbReference type="InterPro" id="IPR003370">
    <property type="entry name" value="Chromate_transpt"/>
</dbReference>
<gene>
    <name evidence="8" type="primary">chrA</name>
    <name evidence="8" type="ORF">OU798_15725</name>
</gene>
<evidence type="ECO:0000256" key="3">
    <source>
        <dbReference type="ARBA" id="ARBA00022475"/>
    </source>
</evidence>
<keyword evidence="4 7" id="KW-0812">Transmembrane</keyword>
<organism evidence="8 9">
    <name type="scientific">Draconibacterium aestuarii</name>
    <dbReference type="NCBI Taxonomy" id="2998507"/>
    <lineage>
        <taxon>Bacteria</taxon>
        <taxon>Pseudomonadati</taxon>
        <taxon>Bacteroidota</taxon>
        <taxon>Bacteroidia</taxon>
        <taxon>Marinilabiliales</taxon>
        <taxon>Prolixibacteraceae</taxon>
        <taxon>Draconibacterium</taxon>
    </lineage>
</organism>
<feature type="transmembrane region" description="Helical" evidence="7">
    <location>
        <begin position="83"/>
        <end position="107"/>
    </location>
</feature>
<accession>A0A9X3F793</accession>
<reference evidence="8" key="1">
    <citation type="submission" date="2022-11" db="EMBL/GenBank/DDBJ databases">
        <title>Marilongibacter aestuarii gen. nov., sp. nov., isolated from tidal flat sediment.</title>
        <authorList>
            <person name="Jiayan W."/>
        </authorList>
    </citation>
    <scope>NUCLEOTIDE SEQUENCE</scope>
    <source>
        <strain evidence="8">Z1-6</strain>
    </source>
</reference>
<dbReference type="EMBL" id="JAPOHD010000029">
    <property type="protein sequence ID" value="MCY1721803.1"/>
    <property type="molecule type" value="Genomic_DNA"/>
</dbReference>
<comment type="similarity">
    <text evidence="2">Belongs to the chromate ion transporter (CHR) (TC 2.A.51) family.</text>
</comment>
<evidence type="ECO:0000313" key="8">
    <source>
        <dbReference type="EMBL" id="MCY1721803.1"/>
    </source>
</evidence>
<feature type="transmembrane region" description="Helical" evidence="7">
    <location>
        <begin position="113"/>
        <end position="134"/>
    </location>
</feature>
<evidence type="ECO:0000256" key="4">
    <source>
        <dbReference type="ARBA" id="ARBA00022692"/>
    </source>
</evidence>
<dbReference type="GO" id="GO:0005886">
    <property type="term" value="C:plasma membrane"/>
    <property type="evidence" value="ECO:0007669"/>
    <property type="project" value="UniProtKB-SubCell"/>
</dbReference>
<dbReference type="AlphaFoldDB" id="A0A9X3F793"/>
<dbReference type="NCBIfam" id="TIGR00937">
    <property type="entry name" value="2A51"/>
    <property type="match status" value="1"/>
</dbReference>
<feature type="transmembrane region" description="Helical" evidence="7">
    <location>
        <begin position="239"/>
        <end position="259"/>
    </location>
</feature>
<keyword evidence="5 7" id="KW-1133">Transmembrane helix</keyword>
<feature type="transmembrane region" description="Helical" evidence="7">
    <location>
        <begin position="54"/>
        <end position="76"/>
    </location>
</feature>
<evidence type="ECO:0000256" key="5">
    <source>
        <dbReference type="ARBA" id="ARBA00022989"/>
    </source>
</evidence>
<keyword evidence="6 7" id="KW-0472">Membrane</keyword>